<evidence type="ECO:0000256" key="1">
    <source>
        <dbReference type="SAM" id="MobiDB-lite"/>
    </source>
</evidence>
<keyword evidence="3" id="KW-1185">Reference proteome</keyword>
<reference evidence="2 3" key="1">
    <citation type="submission" date="2019-06" db="EMBL/GenBank/DDBJ databases">
        <title>Saccharibacillus brassicae sp. nov., an endophytic bacterium isolated from Chinese cabbage seeds (Brassica pekinensis).</title>
        <authorList>
            <person name="Jiang L."/>
            <person name="Lee J."/>
            <person name="Kim S.W."/>
        </authorList>
    </citation>
    <scope>NUCLEOTIDE SEQUENCE [LARGE SCALE GENOMIC DNA]</scope>
    <source>
        <strain evidence="3">KCTC 43072 / ATSA2</strain>
    </source>
</reference>
<dbReference type="RefSeq" id="WP_141446169.1">
    <property type="nucleotide sequence ID" value="NZ_CP041217.1"/>
</dbReference>
<name>A0A4Y6UQ73_SACBS</name>
<accession>A0A4Y6UQ73</accession>
<protein>
    <submittedName>
        <fullName evidence="2">Uncharacterized protein</fullName>
    </submittedName>
</protein>
<feature type="region of interest" description="Disordered" evidence="1">
    <location>
        <begin position="97"/>
        <end position="116"/>
    </location>
</feature>
<dbReference type="Proteomes" id="UP000316968">
    <property type="component" value="Chromosome"/>
</dbReference>
<proteinExistence type="predicted"/>
<sequence length="116" mass="13219">MNNLSRLKMETPNLSITDDQLSIYLLENSIIPEADYLPTDKLNQIAIYSCALSVLESIANDPQLMKSYRTDDLTVSEFAENIQSRIDQLTTKIRSMKAEQVRSSQPQTNVFSLFKN</sequence>
<gene>
    <name evidence="2" type="ORF">FFV09_02215</name>
</gene>
<organism evidence="2 3">
    <name type="scientific">Saccharibacillus brassicae</name>
    <dbReference type="NCBI Taxonomy" id="2583377"/>
    <lineage>
        <taxon>Bacteria</taxon>
        <taxon>Bacillati</taxon>
        <taxon>Bacillota</taxon>
        <taxon>Bacilli</taxon>
        <taxon>Bacillales</taxon>
        <taxon>Paenibacillaceae</taxon>
        <taxon>Saccharibacillus</taxon>
    </lineage>
</organism>
<evidence type="ECO:0000313" key="2">
    <source>
        <dbReference type="EMBL" id="QDH19782.1"/>
    </source>
</evidence>
<evidence type="ECO:0000313" key="3">
    <source>
        <dbReference type="Proteomes" id="UP000316968"/>
    </source>
</evidence>
<dbReference type="KEGG" id="saca:FFV09_02215"/>
<dbReference type="OrthoDB" id="48873at2"/>
<feature type="compositionally biased region" description="Polar residues" evidence="1">
    <location>
        <begin position="101"/>
        <end position="116"/>
    </location>
</feature>
<dbReference type="AlphaFoldDB" id="A0A4Y6UQ73"/>
<dbReference type="EMBL" id="CP041217">
    <property type="protein sequence ID" value="QDH19782.1"/>
    <property type="molecule type" value="Genomic_DNA"/>
</dbReference>